<evidence type="ECO:0000313" key="12">
    <source>
        <dbReference type="Ensembl" id="ENSLACP00000014420.1"/>
    </source>
</evidence>
<dbReference type="EMBL" id="AFYH01127296">
    <property type="status" value="NOT_ANNOTATED_CDS"/>
    <property type="molecule type" value="Genomic_DNA"/>
</dbReference>
<keyword evidence="3" id="KW-0963">Cytoplasm</keyword>
<dbReference type="STRING" id="7897.ENSLACP00000014420"/>
<dbReference type="EMBL" id="AFYH01127303">
    <property type="status" value="NOT_ANNOTATED_CDS"/>
    <property type="molecule type" value="Genomic_DNA"/>
</dbReference>
<dbReference type="Pfam" id="PF00788">
    <property type="entry name" value="RA"/>
    <property type="match status" value="1"/>
</dbReference>
<keyword evidence="7" id="KW-0472">Membrane</keyword>
<dbReference type="Pfam" id="PF00169">
    <property type="entry name" value="PH"/>
    <property type="match status" value="1"/>
</dbReference>
<proteinExistence type="predicted"/>
<gene>
    <name evidence="12" type="primary">ARAP1</name>
</gene>
<dbReference type="SUPFAM" id="SSF50729">
    <property type="entry name" value="PH domain-like"/>
    <property type="match status" value="3"/>
</dbReference>
<reference evidence="12" key="2">
    <citation type="submission" date="2025-08" db="UniProtKB">
        <authorList>
            <consortium name="Ensembl"/>
        </authorList>
    </citation>
    <scope>IDENTIFICATION</scope>
</reference>
<dbReference type="InterPro" id="IPR052227">
    <property type="entry name" value="Arf-Rho-GAP_ANK-PH_domain"/>
</dbReference>
<dbReference type="InterPro" id="IPR038508">
    <property type="entry name" value="ArfGAP_dom_sf"/>
</dbReference>
<dbReference type="EMBL" id="AFYH01127295">
    <property type="status" value="NOT_ANNOTATED_CDS"/>
    <property type="molecule type" value="Genomic_DNA"/>
</dbReference>
<dbReference type="EMBL" id="AFYH01127299">
    <property type="status" value="NOT_ANNOTATED_CDS"/>
    <property type="molecule type" value="Genomic_DNA"/>
</dbReference>
<accession>H3AXP9</accession>
<dbReference type="Gene3D" id="1.10.555.10">
    <property type="entry name" value="Rho GTPase activation protein"/>
    <property type="match status" value="1"/>
</dbReference>
<dbReference type="SMART" id="SM00324">
    <property type="entry name" value="RhoGAP"/>
    <property type="match status" value="1"/>
</dbReference>
<dbReference type="GeneTree" id="ENSGT00940000157424"/>
<dbReference type="eggNOG" id="KOG1117">
    <property type="taxonomic scope" value="Eukaryota"/>
</dbReference>
<dbReference type="GO" id="GO:0005547">
    <property type="term" value="F:phosphatidylinositol-3,4,5-trisphosphate binding"/>
    <property type="evidence" value="ECO:0007669"/>
    <property type="project" value="InterPro"/>
</dbReference>
<feature type="transmembrane region" description="Helical" evidence="7">
    <location>
        <begin position="405"/>
        <end position="423"/>
    </location>
</feature>
<dbReference type="PROSITE" id="PS50238">
    <property type="entry name" value="RHOGAP"/>
    <property type="match status" value="1"/>
</dbReference>
<dbReference type="AlphaFoldDB" id="H3AXP9"/>
<dbReference type="PROSITE" id="PS50003">
    <property type="entry name" value="PH_DOMAIN"/>
    <property type="match status" value="3"/>
</dbReference>
<dbReference type="PANTHER" id="PTHR45899:SF3">
    <property type="entry name" value="ARF-GAP WITH RHO-GAP DOMAIN, ANK REPEAT AND PH DOMAIN-CONTAINING PROTEIN 1"/>
    <property type="match status" value="1"/>
</dbReference>
<dbReference type="GO" id="GO:0008360">
    <property type="term" value="P:regulation of cell shape"/>
    <property type="evidence" value="ECO:0007669"/>
    <property type="project" value="TreeGrafter"/>
</dbReference>
<dbReference type="Proteomes" id="UP000008672">
    <property type="component" value="Unassembled WGS sequence"/>
</dbReference>
<keyword evidence="6" id="KW-0863">Zinc-finger</keyword>
<dbReference type="HOGENOM" id="CLU_002900_0_0_1"/>
<keyword evidence="4" id="KW-0597">Phosphoprotein</keyword>
<dbReference type="EMBL" id="AFYH01127301">
    <property type="status" value="NOT_ANNOTATED_CDS"/>
    <property type="molecule type" value="Genomic_DNA"/>
</dbReference>
<dbReference type="GO" id="GO:0005096">
    <property type="term" value="F:GTPase activator activity"/>
    <property type="evidence" value="ECO:0007669"/>
    <property type="project" value="UniProtKB-KW"/>
</dbReference>
<keyword evidence="13" id="KW-1185">Reference proteome</keyword>
<reference evidence="13" key="1">
    <citation type="submission" date="2011-08" db="EMBL/GenBank/DDBJ databases">
        <title>The draft genome of Latimeria chalumnae.</title>
        <authorList>
            <person name="Di Palma F."/>
            <person name="Alfoldi J."/>
            <person name="Johnson J."/>
            <person name="Berlin A."/>
            <person name="Gnerre S."/>
            <person name="Jaffe D."/>
            <person name="MacCallum I."/>
            <person name="Young S."/>
            <person name="Walker B.J."/>
            <person name="Lander E."/>
            <person name="Lindblad-Toh K."/>
        </authorList>
    </citation>
    <scope>NUCLEOTIDE SEQUENCE [LARGE SCALE GENOMIC DNA]</scope>
    <source>
        <strain evidence="13">Wild caught</strain>
    </source>
</reference>
<dbReference type="InterPro" id="IPR000198">
    <property type="entry name" value="RhoGAP_dom"/>
</dbReference>
<dbReference type="PROSITE" id="PS50200">
    <property type="entry name" value="RA"/>
    <property type="match status" value="1"/>
</dbReference>
<sequence>LSPVIKDGWLDKNPPQGSYIYQKRWVKLDSDYLRYFDSEKDMYSKRFITLSSISRVAYIGDQKFEVITHNRNFLFRADSDTDRNEWVRTLQHVMEDRRSRASSRLSASPLQGSSSDCVDKCGYLELKGCKPKLYVVVMGDKVLLYKNHEDFRLGIGITFIEMNLGNVKDVDKKAFDLTTPYRTFNFLADSDCEKDEWVEAMQQSIAEALSNSEVAKLIWEEESNTLCADCGAPKPDWASINLCVVICKRCAGKPSFTAPVSKRSDGKSSKFILNSTPVKSCLQIGNARANTFWAANVPPSEAINVTSGTGERQRFILAKYKEGKYRRYHPLFGNTDELNKFIGVATRSSETRTSSTGLGNGWGVVTFSGNCNYLLSLLKIVPERLWLTETERGRAHQVSMMKRQLYYTLFLIDFPLICHLVFWKLSCYYYIQYSLGKSSFKQRVCILSLGGQGLILIWILQAPCSQPGRLNSVMLLCVSTPTPEKKKFECTFEIYTDSERLYLFGSDSAETVKEWVKSIAKSFLPPSAEDLLNHDFERIGRLPYKDGLSLESTKAGWFALAKSTLYACFEESGKEEEIHLKKLLELSVQTDNDVLVLVERARTLFVHGEKKLYFSGWISGIQRASGSSGHMLSEQQLTEADVPVIVDRCIDYITQCGLTSEGIYRKSGQNSKTTNLLETFRKDARRVKLKEGDHHVDDVSNTLKRFFRDIKEGIFTSEAYRDWLNTTTGIEDEYQRILQYQQLLTNLPKVNKATLTTLINHLYCVQRFSEMNQMNTHNLAIVFGPTLFQTDGQDHKAGRVIEDLISHYVVIFSVDEQQLKKRLDEISAIIKLRIAGSSSGPQKGTHCVISIPLPPQPHTLPLSLQVPASMTAEELTFDILDRRKVVTRDKDYWCCFEVNMREEMERLLHFSEKVLPIFHSLGSDSYLVVKRHLSMEPMLIYLASKVEDTKHGMMKYREDRSLLGRNTGSFHDRYFILNSTSLRLYKEVRQKSPCSGSPETSHRPEKEWPVKSLRIYWGIKKRLRPPT</sequence>
<feature type="domain" description="PH" evidence="8">
    <location>
        <begin position="491"/>
        <end position="524"/>
    </location>
</feature>
<dbReference type="Pfam" id="PF00620">
    <property type="entry name" value="RhoGAP"/>
    <property type="match status" value="1"/>
</dbReference>
<dbReference type="Ensembl" id="ENSLACT00000014520.1">
    <property type="protein sequence ID" value="ENSLACP00000014420.1"/>
    <property type="gene ID" value="ENSLACG00000012690.1"/>
</dbReference>
<dbReference type="PANTHER" id="PTHR45899">
    <property type="entry name" value="RHO GTPASE ACTIVATING PROTEIN AT 15B, ISOFORM C"/>
    <property type="match status" value="1"/>
</dbReference>
<feature type="domain" description="PH" evidence="8">
    <location>
        <begin position="117"/>
        <end position="206"/>
    </location>
</feature>
<dbReference type="OMA" id="YEQCSSP"/>
<dbReference type="InterPro" id="IPR008936">
    <property type="entry name" value="Rho_GTPase_activation_prot"/>
</dbReference>
<feature type="domain" description="Arf-GAP" evidence="9">
    <location>
        <begin position="212"/>
        <end position="325"/>
    </location>
</feature>
<dbReference type="InterPro" id="IPR011993">
    <property type="entry name" value="PH-like_dom_sf"/>
</dbReference>
<feature type="domain" description="Ras-associating" evidence="10">
    <location>
        <begin position="863"/>
        <end position="934"/>
    </location>
</feature>
<dbReference type="SUPFAM" id="SSF57863">
    <property type="entry name" value="ArfGap/RecO-like zinc finger"/>
    <property type="match status" value="1"/>
</dbReference>
<keyword evidence="7" id="KW-1133">Transmembrane helix</keyword>
<dbReference type="InParanoid" id="H3AXP9"/>
<dbReference type="EMBL" id="AFYH01127302">
    <property type="status" value="NOT_ANNOTATED_CDS"/>
    <property type="molecule type" value="Genomic_DNA"/>
</dbReference>
<dbReference type="InterPro" id="IPR037278">
    <property type="entry name" value="ARFGAP/RecO"/>
</dbReference>
<dbReference type="EMBL" id="AFYH01127300">
    <property type="status" value="NOT_ANNOTATED_CDS"/>
    <property type="molecule type" value="Genomic_DNA"/>
</dbReference>
<dbReference type="SMART" id="SM00233">
    <property type="entry name" value="PH"/>
    <property type="match status" value="4"/>
</dbReference>
<dbReference type="PROSITE" id="PS50115">
    <property type="entry name" value="ARFGAP"/>
    <property type="match status" value="1"/>
</dbReference>
<feature type="transmembrane region" description="Helical" evidence="7">
    <location>
        <begin position="444"/>
        <end position="461"/>
    </location>
</feature>
<keyword evidence="5" id="KW-0677">Repeat</keyword>
<evidence type="ECO:0000256" key="7">
    <source>
        <dbReference type="SAM" id="Phobius"/>
    </source>
</evidence>
<dbReference type="Gene3D" id="1.10.220.150">
    <property type="entry name" value="Arf GTPase activating protein"/>
    <property type="match status" value="1"/>
</dbReference>
<keyword evidence="2" id="KW-0343">GTPase activation</keyword>
<dbReference type="SMART" id="SM00105">
    <property type="entry name" value="ArfGap"/>
    <property type="match status" value="1"/>
</dbReference>
<evidence type="ECO:0000259" key="9">
    <source>
        <dbReference type="PROSITE" id="PS50115"/>
    </source>
</evidence>
<dbReference type="CDD" id="cd04385">
    <property type="entry name" value="RhoGAP_ARAP"/>
    <property type="match status" value="1"/>
</dbReference>
<evidence type="ECO:0000256" key="2">
    <source>
        <dbReference type="ARBA" id="ARBA00022468"/>
    </source>
</evidence>
<feature type="domain" description="PH" evidence="8">
    <location>
        <begin position="3"/>
        <end position="95"/>
    </location>
</feature>
<dbReference type="CDD" id="cd13253">
    <property type="entry name" value="PH1_ARAP"/>
    <property type="match status" value="1"/>
</dbReference>
<evidence type="ECO:0000256" key="1">
    <source>
        <dbReference type="ARBA" id="ARBA00004496"/>
    </source>
</evidence>
<dbReference type="EMBL" id="AFYH01127304">
    <property type="status" value="NOT_ANNOTATED_CDS"/>
    <property type="molecule type" value="Genomic_DNA"/>
</dbReference>
<keyword evidence="6" id="KW-0479">Metal-binding</keyword>
<dbReference type="GO" id="GO:0005737">
    <property type="term" value="C:cytoplasm"/>
    <property type="evidence" value="ECO:0007669"/>
    <property type="project" value="UniProtKB-SubCell"/>
</dbReference>
<evidence type="ECO:0000256" key="4">
    <source>
        <dbReference type="ARBA" id="ARBA00022553"/>
    </source>
</evidence>
<evidence type="ECO:0000256" key="6">
    <source>
        <dbReference type="PROSITE-ProRule" id="PRU00288"/>
    </source>
</evidence>
<evidence type="ECO:0000259" key="10">
    <source>
        <dbReference type="PROSITE" id="PS50200"/>
    </source>
</evidence>
<feature type="domain" description="Rho-GAP" evidence="11">
    <location>
        <begin position="635"/>
        <end position="812"/>
    </location>
</feature>
<evidence type="ECO:0000256" key="5">
    <source>
        <dbReference type="ARBA" id="ARBA00022737"/>
    </source>
</evidence>
<protein>
    <submittedName>
        <fullName evidence="12">ArfGAP with RhoGAP domain, ankyrin repeat and PH domain 1</fullName>
    </submittedName>
</protein>
<dbReference type="Pfam" id="PF01412">
    <property type="entry name" value="ArfGap"/>
    <property type="match status" value="1"/>
</dbReference>
<dbReference type="InterPro" id="IPR001164">
    <property type="entry name" value="ArfGAP_dom"/>
</dbReference>
<dbReference type="EMBL" id="AFYH01127297">
    <property type="status" value="NOT_ANNOTATED_CDS"/>
    <property type="molecule type" value="Genomic_DNA"/>
</dbReference>
<keyword evidence="7" id="KW-0812">Transmembrane</keyword>
<dbReference type="EMBL" id="AFYH01127298">
    <property type="status" value="NOT_ANNOTATED_CDS"/>
    <property type="molecule type" value="Genomic_DNA"/>
</dbReference>
<comment type="subcellular location">
    <subcellularLocation>
        <location evidence="1">Cytoplasm</location>
    </subcellularLocation>
</comment>
<evidence type="ECO:0000256" key="3">
    <source>
        <dbReference type="ARBA" id="ARBA00022490"/>
    </source>
</evidence>
<keyword evidence="6" id="KW-0862">Zinc</keyword>
<reference evidence="12" key="3">
    <citation type="submission" date="2025-09" db="UniProtKB">
        <authorList>
            <consortium name="Ensembl"/>
        </authorList>
    </citation>
    <scope>IDENTIFICATION</scope>
</reference>
<dbReference type="GO" id="GO:0007165">
    <property type="term" value="P:signal transduction"/>
    <property type="evidence" value="ECO:0007669"/>
    <property type="project" value="InterPro"/>
</dbReference>
<dbReference type="Gene3D" id="2.30.29.30">
    <property type="entry name" value="Pleckstrin-homology domain (PH domain)/Phosphotyrosine-binding domain (PTB)"/>
    <property type="match status" value="3"/>
</dbReference>
<evidence type="ECO:0000259" key="8">
    <source>
        <dbReference type="PROSITE" id="PS50003"/>
    </source>
</evidence>
<evidence type="ECO:0000313" key="13">
    <source>
        <dbReference type="Proteomes" id="UP000008672"/>
    </source>
</evidence>
<name>H3AXP9_LATCH</name>
<dbReference type="InterPro" id="IPR000159">
    <property type="entry name" value="RA_dom"/>
</dbReference>
<evidence type="ECO:0000259" key="11">
    <source>
        <dbReference type="PROSITE" id="PS50238"/>
    </source>
</evidence>
<dbReference type="FunCoup" id="H3AXP9">
    <property type="interactions" value="1669"/>
</dbReference>
<dbReference type="InterPro" id="IPR037858">
    <property type="entry name" value="RhoGAP_ARAP"/>
</dbReference>
<dbReference type="InterPro" id="IPR001849">
    <property type="entry name" value="PH_domain"/>
</dbReference>
<dbReference type="SUPFAM" id="SSF48350">
    <property type="entry name" value="GTPase activation domain, GAP"/>
    <property type="match status" value="1"/>
</dbReference>
<organism evidence="12 13">
    <name type="scientific">Latimeria chalumnae</name>
    <name type="common">Coelacanth</name>
    <dbReference type="NCBI Taxonomy" id="7897"/>
    <lineage>
        <taxon>Eukaryota</taxon>
        <taxon>Metazoa</taxon>
        <taxon>Chordata</taxon>
        <taxon>Craniata</taxon>
        <taxon>Vertebrata</taxon>
        <taxon>Euteleostomi</taxon>
        <taxon>Coelacanthiformes</taxon>
        <taxon>Coelacanthidae</taxon>
        <taxon>Latimeria</taxon>
    </lineage>
</organism>
<dbReference type="GO" id="GO:0008270">
    <property type="term" value="F:zinc ion binding"/>
    <property type="evidence" value="ECO:0007669"/>
    <property type="project" value="UniProtKB-KW"/>
</dbReference>